<gene>
    <name evidence="1" type="ORF">AJGP001_15875</name>
</gene>
<protein>
    <submittedName>
        <fullName evidence="1">Amidinotransferase</fullName>
    </submittedName>
</protein>
<dbReference type="Pfam" id="PF02274">
    <property type="entry name" value="ADI"/>
    <property type="match status" value="2"/>
</dbReference>
<accession>A0ABM6IVS2</accession>
<proteinExistence type="predicted"/>
<dbReference type="PANTHER" id="PTHR47271:SF2">
    <property type="entry name" value="ARGININE DEIMINASE"/>
    <property type="match status" value="1"/>
</dbReference>
<dbReference type="EMBL" id="CP019401">
    <property type="protein sequence ID" value="AQU80677.1"/>
    <property type="molecule type" value="Genomic_DNA"/>
</dbReference>
<keyword evidence="2" id="KW-1185">Reference proteome</keyword>
<name>A0ABM6IVS2_9BACL</name>
<dbReference type="PANTHER" id="PTHR47271">
    <property type="entry name" value="ARGININE DEIMINASE"/>
    <property type="match status" value="1"/>
</dbReference>
<organism evidence="1 2">
    <name type="scientific">Planococcus faecalis</name>
    <dbReference type="NCBI Taxonomy" id="1598147"/>
    <lineage>
        <taxon>Bacteria</taxon>
        <taxon>Bacillati</taxon>
        <taxon>Bacillota</taxon>
        <taxon>Bacilli</taxon>
        <taxon>Bacillales</taxon>
        <taxon>Caryophanaceae</taxon>
        <taxon>Planococcus</taxon>
    </lineage>
</organism>
<dbReference type="Gene3D" id="3.75.10.10">
    <property type="entry name" value="L-arginine/glycine Amidinotransferase, Chain A"/>
    <property type="match status" value="1"/>
</dbReference>
<evidence type="ECO:0000313" key="1">
    <source>
        <dbReference type="EMBL" id="AQU80677.1"/>
    </source>
</evidence>
<dbReference type="SUPFAM" id="SSF55909">
    <property type="entry name" value="Pentein"/>
    <property type="match status" value="1"/>
</dbReference>
<dbReference type="Proteomes" id="UP000189661">
    <property type="component" value="Chromosome"/>
</dbReference>
<reference evidence="1 2" key="1">
    <citation type="submission" date="2017-01" db="EMBL/GenBank/DDBJ databases">
        <title>Planococcus faecalis genome complete sequence.</title>
        <authorList>
            <person name="Lee P.C."/>
        </authorList>
    </citation>
    <scope>NUCLEOTIDE SEQUENCE [LARGE SCALE GENOMIC DNA]</scope>
    <source>
        <strain evidence="1 2">AJ003</strain>
    </source>
</reference>
<sequence>MRKKELRVLSVSSMYHSLERVIVKHPNDAFINQQHIKNEWQKLNYLSEPDFEEATSEYAEFISLLSRHVPTIDYLPPSEQVSMDSIYAHDPVKFTPEGALILKSGKALRQPEAAVYRKFLEEKEIPIIGELTGQATSDGGDIVWLDDRVLAVGNGYRTNAEAIRQIKEMTAHLVDEFIEVQLPHADGEEECLHLMSFISMVDKDLAVVHSPLMPVAFRKLLLSRGIQLIEVPKAEYDLLGCNVLAVAPRVCIMVAGNPSTKQQLEEAGAVVYEYKGEEISVKGTGGPTCLTSPAVRTPTSAKRGLTHV</sequence>
<evidence type="ECO:0000313" key="2">
    <source>
        <dbReference type="Proteomes" id="UP000189661"/>
    </source>
</evidence>